<keyword evidence="7 8" id="KW-0472">Membrane</keyword>
<dbReference type="GO" id="GO:0022857">
    <property type="term" value="F:transmembrane transporter activity"/>
    <property type="evidence" value="ECO:0007669"/>
    <property type="project" value="InterPro"/>
</dbReference>
<sequence length="482" mass="52489">MLATIIQVLDTTIANVALPHMQGSLGAGGDQITWVLTSYIVATAIMTLPVGYLAQRFGRRNVFLWSVAGFTVSSMLCGQASSLTEMVIWRMLQGLFGASLVPLSQATMLDTFPRERLASAMSIWSMGVMLGPILGPSLGGWLTDTYSWRWVFYINVPLGILSLIGIYLYLPDTPLRKQRFDRWGFAFIALAVATLQLLLDRGEHADWFESFEIQFYAVLSLLGLYLFAVHTSTTDNKFFSPALFKDRNFMSGTVFIFIVGIVLLATMALLPPFLQQWKGYPAVTTGLVLMPRGIGTMVSMLAVSHILKVVDARVVILSGMALVSISLQQMSGFTMDVGQRELIVTGVIQGLGLGLVMVPVSILAYVTLAPSLRDEATALFSLSRNLGSSIGVSIVMAVLSRSLWINQQDLSSRIQLSPDLLAKVQNGNELLAMSGGLIQEVNRQAAEIAFVNNFHLLMLINLAAMPLVLLLSNPKAEANATG</sequence>
<evidence type="ECO:0000256" key="6">
    <source>
        <dbReference type="ARBA" id="ARBA00022989"/>
    </source>
</evidence>
<dbReference type="AlphaFoldDB" id="A0A7W2TWW3"/>
<keyword evidence="3" id="KW-0813">Transport</keyword>
<feature type="transmembrane region" description="Helical" evidence="8">
    <location>
        <begin position="150"/>
        <end position="170"/>
    </location>
</feature>
<feature type="transmembrane region" description="Helical" evidence="8">
    <location>
        <begin position="182"/>
        <end position="199"/>
    </location>
</feature>
<keyword evidence="6 8" id="KW-1133">Transmembrane helix</keyword>
<evidence type="ECO:0000256" key="4">
    <source>
        <dbReference type="ARBA" id="ARBA00022475"/>
    </source>
</evidence>
<feature type="transmembrane region" description="Helical" evidence="8">
    <location>
        <begin position="31"/>
        <end position="50"/>
    </location>
</feature>
<evidence type="ECO:0000256" key="3">
    <source>
        <dbReference type="ARBA" id="ARBA00022448"/>
    </source>
</evidence>
<evidence type="ECO:0000313" key="11">
    <source>
        <dbReference type="Proteomes" id="UP000539350"/>
    </source>
</evidence>
<feature type="domain" description="Major facilitator superfamily (MFS) profile" evidence="9">
    <location>
        <begin position="1"/>
        <end position="476"/>
    </location>
</feature>
<dbReference type="PANTHER" id="PTHR42718">
    <property type="entry name" value="MAJOR FACILITATOR SUPERFAMILY MULTIDRUG TRANSPORTER MFSC"/>
    <property type="match status" value="1"/>
</dbReference>
<feature type="transmembrane region" description="Helical" evidence="8">
    <location>
        <begin position="87"/>
        <end position="105"/>
    </location>
</feature>
<reference evidence="10 11" key="1">
    <citation type="submission" date="2020-07" db="EMBL/GenBank/DDBJ databases">
        <title>Halieaceae bacterium, F7430, whole genome shotgun sequencing project.</title>
        <authorList>
            <person name="Jiang S."/>
            <person name="Liu Z.W."/>
            <person name="Du Z.J."/>
        </authorList>
    </citation>
    <scope>NUCLEOTIDE SEQUENCE [LARGE SCALE GENOMIC DNA]</scope>
    <source>
        <strain evidence="10 11">F7430</strain>
    </source>
</reference>
<feature type="transmembrane region" description="Helical" evidence="8">
    <location>
        <begin position="117"/>
        <end position="138"/>
    </location>
</feature>
<feature type="transmembrane region" description="Helical" evidence="8">
    <location>
        <begin position="62"/>
        <end position="81"/>
    </location>
</feature>
<evidence type="ECO:0000256" key="2">
    <source>
        <dbReference type="ARBA" id="ARBA00008537"/>
    </source>
</evidence>
<organism evidence="10 11">
    <name type="scientific">Sediminihaliea albiluteola</name>
    <dbReference type="NCBI Taxonomy" id="2758564"/>
    <lineage>
        <taxon>Bacteria</taxon>
        <taxon>Pseudomonadati</taxon>
        <taxon>Pseudomonadota</taxon>
        <taxon>Gammaproteobacteria</taxon>
        <taxon>Cellvibrionales</taxon>
        <taxon>Halieaceae</taxon>
        <taxon>Sediminihaliea</taxon>
    </lineage>
</organism>
<dbReference type="SUPFAM" id="SSF103473">
    <property type="entry name" value="MFS general substrate transporter"/>
    <property type="match status" value="1"/>
</dbReference>
<dbReference type="PROSITE" id="PS50850">
    <property type="entry name" value="MFS"/>
    <property type="match status" value="1"/>
</dbReference>
<evidence type="ECO:0000256" key="8">
    <source>
        <dbReference type="SAM" id="Phobius"/>
    </source>
</evidence>
<dbReference type="Gene3D" id="1.20.1720.10">
    <property type="entry name" value="Multidrug resistance protein D"/>
    <property type="match status" value="1"/>
</dbReference>
<dbReference type="Pfam" id="PF07690">
    <property type="entry name" value="MFS_1"/>
    <property type="match status" value="1"/>
</dbReference>
<keyword evidence="5 8" id="KW-0812">Transmembrane</keyword>
<dbReference type="EMBL" id="JACFXU010000014">
    <property type="protein sequence ID" value="MBA6413411.1"/>
    <property type="molecule type" value="Genomic_DNA"/>
</dbReference>
<protein>
    <submittedName>
        <fullName evidence="10">DHA2 family efflux MFS transporter permease subunit</fullName>
    </submittedName>
</protein>
<dbReference type="Gene3D" id="1.20.1250.20">
    <property type="entry name" value="MFS general substrate transporter like domains"/>
    <property type="match status" value="1"/>
</dbReference>
<comment type="similarity">
    <text evidence="2">Belongs to the major facilitator superfamily. EmrB family.</text>
</comment>
<feature type="transmembrane region" description="Helical" evidence="8">
    <location>
        <begin position="342"/>
        <end position="366"/>
    </location>
</feature>
<evidence type="ECO:0000256" key="7">
    <source>
        <dbReference type="ARBA" id="ARBA00023136"/>
    </source>
</evidence>
<feature type="transmembrane region" description="Helical" evidence="8">
    <location>
        <begin position="211"/>
        <end position="228"/>
    </location>
</feature>
<feature type="transmembrane region" description="Helical" evidence="8">
    <location>
        <begin position="310"/>
        <end position="330"/>
    </location>
</feature>
<dbReference type="InterPro" id="IPR020846">
    <property type="entry name" value="MFS_dom"/>
</dbReference>
<evidence type="ECO:0000313" key="10">
    <source>
        <dbReference type="EMBL" id="MBA6413411.1"/>
    </source>
</evidence>
<keyword evidence="4" id="KW-1003">Cell membrane</keyword>
<dbReference type="InterPro" id="IPR004638">
    <property type="entry name" value="EmrB-like"/>
</dbReference>
<dbReference type="PANTHER" id="PTHR42718:SF9">
    <property type="entry name" value="MAJOR FACILITATOR SUPERFAMILY MULTIDRUG TRANSPORTER MFSC"/>
    <property type="match status" value="1"/>
</dbReference>
<evidence type="ECO:0000259" key="9">
    <source>
        <dbReference type="PROSITE" id="PS50850"/>
    </source>
</evidence>
<dbReference type="GO" id="GO:0005886">
    <property type="term" value="C:plasma membrane"/>
    <property type="evidence" value="ECO:0007669"/>
    <property type="project" value="UniProtKB-SubCell"/>
</dbReference>
<evidence type="ECO:0000256" key="5">
    <source>
        <dbReference type="ARBA" id="ARBA00022692"/>
    </source>
</evidence>
<dbReference type="Proteomes" id="UP000539350">
    <property type="component" value="Unassembled WGS sequence"/>
</dbReference>
<keyword evidence="11" id="KW-1185">Reference proteome</keyword>
<evidence type="ECO:0000256" key="1">
    <source>
        <dbReference type="ARBA" id="ARBA00004651"/>
    </source>
</evidence>
<comment type="subcellular location">
    <subcellularLocation>
        <location evidence="1">Cell membrane</location>
        <topology evidence="1">Multi-pass membrane protein</topology>
    </subcellularLocation>
</comment>
<dbReference type="InterPro" id="IPR036259">
    <property type="entry name" value="MFS_trans_sf"/>
</dbReference>
<dbReference type="CDD" id="cd17503">
    <property type="entry name" value="MFS_LmrB_MDR_like"/>
    <property type="match status" value="1"/>
</dbReference>
<dbReference type="InterPro" id="IPR011701">
    <property type="entry name" value="MFS"/>
</dbReference>
<comment type="caution">
    <text evidence="10">The sequence shown here is derived from an EMBL/GenBank/DDBJ whole genome shotgun (WGS) entry which is preliminary data.</text>
</comment>
<dbReference type="NCBIfam" id="TIGR00711">
    <property type="entry name" value="efflux_EmrB"/>
    <property type="match status" value="1"/>
</dbReference>
<feature type="transmembrane region" description="Helical" evidence="8">
    <location>
        <begin position="454"/>
        <end position="472"/>
    </location>
</feature>
<proteinExistence type="inferred from homology"/>
<accession>A0A7W2TWW3</accession>
<name>A0A7W2TWW3_9GAMM</name>
<gene>
    <name evidence="10" type="ORF">H2508_09855</name>
</gene>
<feature type="transmembrane region" description="Helical" evidence="8">
    <location>
        <begin position="282"/>
        <end position="303"/>
    </location>
</feature>
<feature type="transmembrane region" description="Helical" evidence="8">
    <location>
        <begin position="249"/>
        <end position="270"/>
    </location>
</feature>